<evidence type="ECO:0000313" key="1">
    <source>
        <dbReference type="EMBL" id="KQL56924.1"/>
    </source>
</evidence>
<protein>
    <submittedName>
        <fullName evidence="1">Uncharacterized protein</fullName>
    </submittedName>
</protein>
<evidence type="ECO:0000313" key="2">
    <source>
        <dbReference type="Proteomes" id="UP000051836"/>
    </source>
</evidence>
<sequence length="126" mass="13372">MPFSGEERSLQGIYKPARPAEGRAAGGAAVCTECYTNRSFVYDDGSAHRLSSPGGCGGGDGGGSRKSGVILDIAALKMTELESEVLPLPPRYRFRDLLLGDQSFQSDDSLHSIYGEDGLESENVVV</sequence>
<comment type="caution">
    <text evidence="1">The sequence shown here is derived from an EMBL/GenBank/DDBJ whole genome shotgun (WGS) entry which is preliminary data.</text>
</comment>
<organism evidence="1 2">
    <name type="scientific">Amazona aestiva</name>
    <name type="common">Blue-fronted Amazon parrot</name>
    <dbReference type="NCBI Taxonomy" id="12930"/>
    <lineage>
        <taxon>Eukaryota</taxon>
        <taxon>Metazoa</taxon>
        <taxon>Chordata</taxon>
        <taxon>Craniata</taxon>
        <taxon>Vertebrata</taxon>
        <taxon>Euteleostomi</taxon>
        <taxon>Archelosauria</taxon>
        <taxon>Archosauria</taxon>
        <taxon>Dinosauria</taxon>
        <taxon>Saurischia</taxon>
        <taxon>Theropoda</taxon>
        <taxon>Coelurosauria</taxon>
        <taxon>Aves</taxon>
        <taxon>Neognathae</taxon>
        <taxon>Neoaves</taxon>
        <taxon>Telluraves</taxon>
        <taxon>Australaves</taxon>
        <taxon>Psittaciformes</taxon>
        <taxon>Psittacidae</taxon>
        <taxon>Amazona</taxon>
    </lineage>
</organism>
<reference evidence="1 2" key="1">
    <citation type="submission" date="2015-10" db="EMBL/GenBank/DDBJ databases">
        <authorList>
            <person name="Gilbert D.G."/>
        </authorList>
    </citation>
    <scope>NUCLEOTIDE SEQUENCE [LARGE SCALE GENOMIC DNA]</scope>
    <source>
        <strain evidence="1">FVVF132</strain>
    </source>
</reference>
<gene>
    <name evidence="1" type="ORF">AAES_25224</name>
</gene>
<keyword evidence="2" id="KW-1185">Reference proteome</keyword>
<accession>A0A0Q3X275</accession>
<dbReference type="AlphaFoldDB" id="A0A0Q3X275"/>
<dbReference type="OrthoDB" id="257992at2759"/>
<dbReference type="Proteomes" id="UP000051836">
    <property type="component" value="Unassembled WGS sequence"/>
</dbReference>
<proteinExistence type="predicted"/>
<dbReference type="STRING" id="12930.A0A0Q3X275"/>
<name>A0A0Q3X275_AMAAE</name>
<dbReference type="EMBL" id="LMAW01000425">
    <property type="protein sequence ID" value="KQL56924.1"/>
    <property type="molecule type" value="Genomic_DNA"/>
</dbReference>